<evidence type="ECO:0000256" key="3">
    <source>
        <dbReference type="ARBA" id="ARBA00022823"/>
    </source>
</evidence>
<dbReference type="PROSITE" id="PS00189">
    <property type="entry name" value="LIPOYL"/>
    <property type="match status" value="1"/>
</dbReference>
<dbReference type="Proteomes" id="UP001344817">
    <property type="component" value="Unassembled WGS sequence"/>
</dbReference>
<name>A0ABU7ML20_9BACT</name>
<evidence type="ECO:0000256" key="4">
    <source>
        <dbReference type="ARBA" id="ARBA00023315"/>
    </source>
</evidence>
<sequence length="125" mass="13411">MYKFKFADIGEGLHEGTVAEIYVKDGQSVKEGDNLFSVETDKVTSDIPSPVTGVIKKIMMATGDVIHVGQEIFVIDDGSSSDEVQETKQETPAATASTSTDANSFYVFKFADIGEGLHEGTVAEI</sequence>
<comment type="caution">
    <text evidence="7">The sequence shown here is derived from an EMBL/GenBank/DDBJ whole genome shotgun (WGS) entry which is preliminary data.</text>
</comment>
<gene>
    <name evidence="7" type="ORF">V2E24_01400</name>
</gene>
<dbReference type="CDD" id="cd06849">
    <property type="entry name" value="lipoyl_domain"/>
    <property type="match status" value="1"/>
</dbReference>
<feature type="region of interest" description="Disordered" evidence="5">
    <location>
        <begin position="79"/>
        <end position="99"/>
    </location>
</feature>
<keyword evidence="8" id="KW-1185">Reference proteome</keyword>
<dbReference type="PROSITE" id="PS50968">
    <property type="entry name" value="BIOTINYL_LIPOYL"/>
    <property type="match status" value="1"/>
</dbReference>
<dbReference type="InterPro" id="IPR003016">
    <property type="entry name" value="2-oxoA_DH_lipoyl-BS"/>
</dbReference>
<proteinExistence type="predicted"/>
<evidence type="ECO:0000256" key="2">
    <source>
        <dbReference type="ARBA" id="ARBA00022679"/>
    </source>
</evidence>
<evidence type="ECO:0000259" key="6">
    <source>
        <dbReference type="PROSITE" id="PS50968"/>
    </source>
</evidence>
<feature type="non-terminal residue" evidence="7">
    <location>
        <position position="125"/>
    </location>
</feature>
<dbReference type="Pfam" id="PF00364">
    <property type="entry name" value="Biotin_lipoyl"/>
    <property type="match status" value="1"/>
</dbReference>
<dbReference type="EMBL" id="JAZDWZ010000003">
    <property type="protein sequence ID" value="MEE3928232.1"/>
    <property type="molecule type" value="Genomic_DNA"/>
</dbReference>
<accession>A0ABU7ML20</accession>
<keyword evidence="3" id="KW-0450">Lipoyl</keyword>
<evidence type="ECO:0000256" key="5">
    <source>
        <dbReference type="SAM" id="MobiDB-lite"/>
    </source>
</evidence>
<organism evidence="7 8">
    <name type="scientific">Mycoplasmopsis ciconiae</name>
    <dbReference type="NCBI Taxonomy" id="561067"/>
    <lineage>
        <taxon>Bacteria</taxon>
        <taxon>Bacillati</taxon>
        <taxon>Mycoplasmatota</taxon>
        <taxon>Mycoplasmoidales</taxon>
        <taxon>Metamycoplasmataceae</taxon>
        <taxon>Mycoplasmopsis</taxon>
    </lineage>
</organism>
<keyword evidence="4" id="KW-0012">Acyltransferase</keyword>
<keyword evidence="2" id="KW-0808">Transferase</keyword>
<dbReference type="RefSeq" id="WP_330500645.1">
    <property type="nucleotide sequence ID" value="NZ_JAZDWZ010000003.1"/>
</dbReference>
<dbReference type="PANTHER" id="PTHR43178:SF5">
    <property type="entry name" value="LIPOAMIDE ACYLTRANSFERASE COMPONENT OF BRANCHED-CHAIN ALPHA-KETO ACID DEHYDROGENASE COMPLEX, MITOCHONDRIAL"/>
    <property type="match status" value="1"/>
</dbReference>
<comment type="cofactor">
    <cofactor evidence="1">
        <name>(R)-lipoate</name>
        <dbReference type="ChEBI" id="CHEBI:83088"/>
    </cofactor>
</comment>
<evidence type="ECO:0000313" key="8">
    <source>
        <dbReference type="Proteomes" id="UP001344817"/>
    </source>
</evidence>
<dbReference type="PANTHER" id="PTHR43178">
    <property type="entry name" value="DIHYDROLIPOAMIDE ACETYLTRANSFERASE COMPONENT OF PYRUVATE DEHYDROGENASE COMPLEX"/>
    <property type="match status" value="1"/>
</dbReference>
<dbReference type="InterPro" id="IPR011053">
    <property type="entry name" value="Single_hybrid_motif"/>
</dbReference>
<reference evidence="7" key="1">
    <citation type="submission" date="2024-01" db="EMBL/GenBank/DDBJ databases">
        <title>Genome sequence of Mycoplasma ciconiae type strain DSM 25251.</title>
        <authorList>
            <person name="Spergser J."/>
        </authorList>
    </citation>
    <scope>NUCLEOTIDE SEQUENCE [LARGE SCALE GENOMIC DNA]</scope>
    <source>
        <strain evidence="7">DSM 25251</strain>
    </source>
</reference>
<dbReference type="Gene3D" id="2.40.50.100">
    <property type="match status" value="1"/>
</dbReference>
<evidence type="ECO:0000256" key="1">
    <source>
        <dbReference type="ARBA" id="ARBA00001938"/>
    </source>
</evidence>
<protein>
    <submittedName>
        <fullName evidence="7">Biotin/lipoyl-containing protein</fullName>
    </submittedName>
</protein>
<feature type="domain" description="Lipoyl-binding" evidence="6">
    <location>
        <begin position="1"/>
        <end position="76"/>
    </location>
</feature>
<dbReference type="SUPFAM" id="SSF51230">
    <property type="entry name" value="Single hybrid motif"/>
    <property type="match status" value="1"/>
</dbReference>
<dbReference type="InterPro" id="IPR050743">
    <property type="entry name" value="2-oxoacid_DH_E2_comp"/>
</dbReference>
<dbReference type="InterPro" id="IPR000089">
    <property type="entry name" value="Biotin_lipoyl"/>
</dbReference>
<evidence type="ECO:0000313" key="7">
    <source>
        <dbReference type="EMBL" id="MEE3928232.1"/>
    </source>
</evidence>